<keyword evidence="2" id="KW-0472">Membrane</keyword>
<organism evidence="3 4">
    <name type="scientific">Leucobacter komagatae</name>
    <dbReference type="NCBI Taxonomy" id="55969"/>
    <lineage>
        <taxon>Bacteria</taxon>
        <taxon>Bacillati</taxon>
        <taxon>Actinomycetota</taxon>
        <taxon>Actinomycetes</taxon>
        <taxon>Micrococcales</taxon>
        <taxon>Microbacteriaceae</taxon>
        <taxon>Leucobacter</taxon>
    </lineage>
</organism>
<evidence type="ECO:0000313" key="4">
    <source>
        <dbReference type="Proteomes" id="UP000319094"/>
    </source>
</evidence>
<feature type="compositionally biased region" description="Low complexity" evidence="1">
    <location>
        <begin position="1"/>
        <end position="13"/>
    </location>
</feature>
<protein>
    <submittedName>
        <fullName evidence="3">Uncharacterized protein</fullName>
    </submittedName>
</protein>
<sequence>MPTTDPAAQQAAPPEAPTAPRAGQRLAGWARRVPTGWFAGILTGLFLAVTAAFGGLAQVVPPAVAAIEPGDAQVGPQLALEVERAVLFERFPEAGAYAGEGEVVLALLVNAENRWNEPLLSSRGAIEQALRVEGLGDDIAGAEPASIARLDDATFGPWLQPGVPADLVVSWVVPADSVAEGDGVRVVIREAALERGQRLTSDERWSNPKPVAAVELAVVRGAAAEGSQ</sequence>
<feature type="transmembrane region" description="Helical" evidence="2">
    <location>
        <begin position="35"/>
        <end position="57"/>
    </location>
</feature>
<dbReference type="OrthoDB" id="5071143at2"/>
<evidence type="ECO:0000313" key="3">
    <source>
        <dbReference type="EMBL" id="TQL44401.1"/>
    </source>
</evidence>
<accession>A0A542Y8J6</accession>
<dbReference type="RefSeq" id="WP_141887591.1">
    <property type="nucleotide sequence ID" value="NZ_BAAAUY010000011.1"/>
</dbReference>
<keyword evidence="2" id="KW-0812">Transmembrane</keyword>
<feature type="region of interest" description="Disordered" evidence="1">
    <location>
        <begin position="1"/>
        <end position="21"/>
    </location>
</feature>
<gene>
    <name evidence="3" type="ORF">FB468_2458</name>
</gene>
<keyword evidence="2" id="KW-1133">Transmembrane helix</keyword>
<dbReference type="Proteomes" id="UP000319094">
    <property type="component" value="Unassembled WGS sequence"/>
</dbReference>
<reference evidence="3 4" key="1">
    <citation type="submission" date="2019-06" db="EMBL/GenBank/DDBJ databases">
        <title>Sequencing the genomes of 1000 actinobacteria strains.</title>
        <authorList>
            <person name="Klenk H.-P."/>
        </authorList>
    </citation>
    <scope>NUCLEOTIDE SEQUENCE [LARGE SCALE GENOMIC DNA]</scope>
    <source>
        <strain evidence="3 4">DSM 8803</strain>
    </source>
</reference>
<dbReference type="EMBL" id="VFON01000001">
    <property type="protein sequence ID" value="TQL44401.1"/>
    <property type="molecule type" value="Genomic_DNA"/>
</dbReference>
<comment type="caution">
    <text evidence="3">The sequence shown here is derived from an EMBL/GenBank/DDBJ whole genome shotgun (WGS) entry which is preliminary data.</text>
</comment>
<evidence type="ECO:0000256" key="2">
    <source>
        <dbReference type="SAM" id="Phobius"/>
    </source>
</evidence>
<dbReference type="AlphaFoldDB" id="A0A542Y8J6"/>
<evidence type="ECO:0000256" key="1">
    <source>
        <dbReference type="SAM" id="MobiDB-lite"/>
    </source>
</evidence>
<proteinExistence type="predicted"/>
<keyword evidence="4" id="KW-1185">Reference proteome</keyword>
<name>A0A542Y8J6_9MICO</name>